<dbReference type="InterPro" id="IPR000719">
    <property type="entry name" value="Prot_kinase_dom"/>
</dbReference>
<dbReference type="SUPFAM" id="SSF49354">
    <property type="entry name" value="PapD-like"/>
    <property type="match status" value="1"/>
</dbReference>
<feature type="repeat" description="WD" evidence="5">
    <location>
        <begin position="718"/>
        <end position="744"/>
    </location>
</feature>
<dbReference type="SMART" id="SM00220">
    <property type="entry name" value="S_TKc"/>
    <property type="match status" value="1"/>
</dbReference>
<name>A0A9R0PGK5_TRITD</name>
<dbReference type="InterPro" id="IPR008271">
    <property type="entry name" value="Ser/Thr_kinase_AS"/>
</dbReference>
<evidence type="ECO:0000256" key="4">
    <source>
        <dbReference type="ARBA" id="ARBA00022840"/>
    </source>
</evidence>
<keyword evidence="3" id="KW-0418">Kinase</keyword>
<dbReference type="SUPFAM" id="SSF50978">
    <property type="entry name" value="WD40 repeat-like"/>
    <property type="match status" value="1"/>
</dbReference>
<evidence type="ECO:0000256" key="3">
    <source>
        <dbReference type="ARBA" id="ARBA00022777"/>
    </source>
</evidence>
<keyword evidence="1" id="KW-0808">Transferase</keyword>
<feature type="region of interest" description="Disordered" evidence="7">
    <location>
        <begin position="20"/>
        <end position="49"/>
    </location>
</feature>
<feature type="repeat" description="WD" evidence="5">
    <location>
        <begin position="615"/>
        <end position="647"/>
    </location>
</feature>
<reference evidence="9 10" key="1">
    <citation type="submission" date="2017-09" db="EMBL/GenBank/DDBJ databases">
        <authorList>
            <consortium name="International Durum Wheat Genome Sequencing Consortium (IDWGSC)"/>
            <person name="Milanesi L."/>
        </authorList>
    </citation>
    <scope>NUCLEOTIDE SEQUENCE [LARGE SCALE GENOMIC DNA]</scope>
    <source>
        <strain evidence="10">cv. Svevo</strain>
    </source>
</reference>
<evidence type="ECO:0000256" key="5">
    <source>
        <dbReference type="PROSITE-ProRule" id="PRU00221"/>
    </source>
</evidence>
<evidence type="ECO:0000256" key="1">
    <source>
        <dbReference type="ARBA" id="ARBA00022679"/>
    </source>
</evidence>
<evidence type="ECO:0000256" key="7">
    <source>
        <dbReference type="SAM" id="MobiDB-lite"/>
    </source>
</evidence>
<dbReference type="Gene3D" id="1.10.510.10">
    <property type="entry name" value="Transferase(Phosphotransferase) domain 1"/>
    <property type="match status" value="1"/>
</dbReference>
<dbReference type="Gene3D" id="3.30.200.20">
    <property type="entry name" value="Phosphorylase Kinase, domain 1"/>
    <property type="match status" value="1"/>
</dbReference>
<evidence type="ECO:0000313" key="9">
    <source>
        <dbReference type="EMBL" id="VAH00010.1"/>
    </source>
</evidence>
<dbReference type="Gene3D" id="2.60.40.10">
    <property type="entry name" value="Immunoglobulins"/>
    <property type="match status" value="1"/>
</dbReference>
<feature type="repeat" description="WD" evidence="5">
    <location>
        <begin position="658"/>
        <end position="690"/>
    </location>
</feature>
<dbReference type="Proteomes" id="UP000324705">
    <property type="component" value="Chromosome 1A"/>
</dbReference>
<dbReference type="PROSITE" id="PS50011">
    <property type="entry name" value="PROTEIN_KINASE_DOM"/>
    <property type="match status" value="1"/>
</dbReference>
<dbReference type="PROSITE" id="PS00108">
    <property type="entry name" value="PROTEIN_KINASE_ST"/>
    <property type="match status" value="1"/>
</dbReference>
<proteinExistence type="predicted"/>
<dbReference type="Pfam" id="PF00069">
    <property type="entry name" value="Pkinase"/>
    <property type="match status" value="1"/>
</dbReference>
<keyword evidence="2 6" id="KW-0547">Nucleotide-binding</keyword>
<evidence type="ECO:0000313" key="10">
    <source>
        <dbReference type="Proteomes" id="UP000324705"/>
    </source>
</evidence>
<organism evidence="9 10">
    <name type="scientific">Triticum turgidum subsp. durum</name>
    <name type="common">Durum wheat</name>
    <name type="synonym">Triticum durum</name>
    <dbReference type="NCBI Taxonomy" id="4567"/>
    <lineage>
        <taxon>Eukaryota</taxon>
        <taxon>Viridiplantae</taxon>
        <taxon>Streptophyta</taxon>
        <taxon>Embryophyta</taxon>
        <taxon>Tracheophyta</taxon>
        <taxon>Spermatophyta</taxon>
        <taxon>Magnoliopsida</taxon>
        <taxon>Liliopsida</taxon>
        <taxon>Poales</taxon>
        <taxon>Poaceae</taxon>
        <taxon>BOP clade</taxon>
        <taxon>Pooideae</taxon>
        <taxon>Triticodae</taxon>
        <taxon>Triticeae</taxon>
        <taxon>Triticinae</taxon>
        <taxon>Triticum</taxon>
    </lineage>
</organism>
<dbReference type="EMBL" id="LT934111">
    <property type="protein sequence ID" value="VAH00010.1"/>
    <property type="molecule type" value="Genomic_DNA"/>
</dbReference>
<dbReference type="InterPro" id="IPR036322">
    <property type="entry name" value="WD40_repeat_dom_sf"/>
</dbReference>
<dbReference type="SMART" id="SM00320">
    <property type="entry name" value="WD40"/>
    <property type="match status" value="4"/>
</dbReference>
<dbReference type="InterPro" id="IPR008962">
    <property type="entry name" value="PapD-like_sf"/>
</dbReference>
<dbReference type="FunFam" id="1.10.510.10:FF:000870">
    <property type="entry name" value="OSJNBa0016N04.16-like protein"/>
    <property type="match status" value="1"/>
</dbReference>
<dbReference type="InterPro" id="IPR011009">
    <property type="entry name" value="Kinase-like_dom_sf"/>
</dbReference>
<dbReference type="PANTHER" id="PTHR45707">
    <property type="entry name" value="C2 CALCIUM/LIPID-BINDING PLANT PHOSPHORIBOSYLTRANSFERASE FAMILY PROTEIN"/>
    <property type="match status" value="1"/>
</dbReference>
<protein>
    <recommendedName>
        <fullName evidence="8">Protein kinase domain-containing protein</fullName>
    </recommendedName>
</protein>
<dbReference type="AlphaFoldDB" id="A0A9R0PGK5"/>
<keyword evidence="10" id="KW-1185">Reference proteome</keyword>
<dbReference type="PROSITE" id="PS50294">
    <property type="entry name" value="WD_REPEATS_REGION"/>
    <property type="match status" value="2"/>
</dbReference>
<dbReference type="OMA" id="MAVICDA"/>
<dbReference type="InterPro" id="IPR013783">
    <property type="entry name" value="Ig-like_fold"/>
</dbReference>
<dbReference type="PANTHER" id="PTHR45707:SF76">
    <property type="entry name" value="PROTEIN KINASE DOMAIN-CONTAINING PROTEIN"/>
    <property type="match status" value="1"/>
</dbReference>
<accession>A0A9R0PGK5</accession>
<gene>
    <name evidence="9" type="ORF">TRITD_1Av1G000360</name>
</gene>
<keyword evidence="4 6" id="KW-0067">ATP-binding</keyword>
<evidence type="ECO:0000256" key="2">
    <source>
        <dbReference type="ARBA" id="ARBA00022741"/>
    </source>
</evidence>
<dbReference type="InterPro" id="IPR017441">
    <property type="entry name" value="Protein_kinase_ATP_BS"/>
</dbReference>
<dbReference type="PROSITE" id="PS00107">
    <property type="entry name" value="PROTEIN_KINASE_ATP"/>
    <property type="match status" value="1"/>
</dbReference>
<feature type="binding site" evidence="6">
    <location>
        <position position="83"/>
    </location>
    <ligand>
        <name>ATP</name>
        <dbReference type="ChEBI" id="CHEBI:30616"/>
    </ligand>
</feature>
<dbReference type="GO" id="GO:0004672">
    <property type="term" value="F:protein kinase activity"/>
    <property type="evidence" value="ECO:0007669"/>
    <property type="project" value="InterPro"/>
</dbReference>
<dbReference type="SUPFAM" id="SSF56112">
    <property type="entry name" value="Protein kinase-like (PK-like)"/>
    <property type="match status" value="1"/>
</dbReference>
<sequence>MSFCLPLSCRRTVFPRTMSSMDHHDTADPFSDYDQPAGSMDGDDMSSLKELTDGFSDERTLGTGAYGKVYMGVHEYGKKIAVKMFHDDTPTHVDGGHEQFQKVFSNLQRLRHQNIVKMLGYCYETQQKHMEYDMRKFLSEKTQRALCSEYMHNGELDKYLLYDKYKGDTWQTCYAIIKGICKGLKYLHEDLESPIYHLDLKPSNVLLDEKFVPKLADYGLSRLSGDEQTQIMKCSMGTIGYVPPEYIDENVISNKFDIFSLGAIIIKILAGPTSYSKRAEMSTQQFVELVHGNWRDKLHATSTYALEVYSEQVRSCIEIALSCVEADQCKRPSIGEIVDKLIQTETAINKMTQSPGTSMDQMGSCLLDASEKIGRELLGVHPLQLRFPFEPNKLIPCQLNLTNNSDEYVDFRCVPKNPKSFLNGLSRLHGSMLPNTSCIYVVTMEKHQQPPANMVTLDVILESWVGYRYTCGWGMDDYFSTGSQEDLSGCPVQKVTLKAVCEPASKMMASEPIKPRMKVMYCRDGTLSEILSMDVHPTKPWILAAHGSGHVSIWNYETQERVMSLRPVKEPAPCAGDHWMLSAKFIAREEWFVAGDGYGYIHVLSSAMMDEITQFKAHTGWVESLAIHPSHPLVLSASNDSLIKLWNWETDWSCIQIFEAHSRNVQQIKFNPLDGNTFASASKDGTTKIWCCSSPIPIATLDCDGGLICVDYFSPGGDRQYVVTGSDNGVAQIWDLQTKKCIQELKGLQHMSGVNVGVIDGMQGHPVLITS</sequence>
<evidence type="ECO:0000259" key="8">
    <source>
        <dbReference type="PROSITE" id="PS50011"/>
    </source>
</evidence>
<dbReference type="GO" id="GO:0005524">
    <property type="term" value="F:ATP binding"/>
    <property type="evidence" value="ECO:0007669"/>
    <property type="project" value="UniProtKB-UniRule"/>
</dbReference>
<dbReference type="InterPro" id="IPR001680">
    <property type="entry name" value="WD40_rpt"/>
</dbReference>
<dbReference type="Gramene" id="TRITD1Av1G000360.2">
    <property type="protein sequence ID" value="TRITD1Av1G000360.2"/>
    <property type="gene ID" value="TRITD1Av1G000360"/>
</dbReference>
<dbReference type="Gene3D" id="2.130.10.10">
    <property type="entry name" value="YVTN repeat-like/Quinoprotein amine dehydrogenase"/>
    <property type="match status" value="1"/>
</dbReference>
<dbReference type="Pfam" id="PF00400">
    <property type="entry name" value="WD40"/>
    <property type="match status" value="3"/>
</dbReference>
<evidence type="ECO:0000256" key="6">
    <source>
        <dbReference type="PROSITE-ProRule" id="PRU10141"/>
    </source>
</evidence>
<feature type="domain" description="Protein kinase" evidence="8">
    <location>
        <begin position="55"/>
        <end position="348"/>
    </location>
</feature>
<keyword evidence="5" id="KW-0853">WD repeat</keyword>
<dbReference type="InterPro" id="IPR015943">
    <property type="entry name" value="WD40/YVTN_repeat-like_dom_sf"/>
</dbReference>
<dbReference type="PROSITE" id="PS50082">
    <property type="entry name" value="WD_REPEATS_2"/>
    <property type="match status" value="3"/>
</dbReference>